<protein>
    <recommendedName>
        <fullName evidence="5">Protein DETOXIFICATION</fullName>
    </recommendedName>
</protein>
<keyword evidence="1" id="KW-1133">Transmembrane helix</keyword>
<sequence>MHMHKVQIPYLIALAVTPPTHSLEGTLLLFQIIHVSLLLHAGRDLRFISLSMSGCFCVGTLVLWALSSRLGLLGCWFSLALFQWARFSIALRRLLSSKDCLVCVVTLVLYFIVHEALEE</sequence>
<feature type="transmembrane region" description="Helical" evidence="1">
    <location>
        <begin position="46"/>
        <end position="65"/>
    </location>
</feature>
<dbReference type="AlphaFoldDB" id="K7LSW7"/>
<evidence type="ECO:0008006" key="5">
    <source>
        <dbReference type="Google" id="ProtNLM"/>
    </source>
</evidence>
<reference evidence="3" key="2">
    <citation type="submission" date="2018-02" db="UniProtKB">
        <authorList>
            <consortium name="EnsemblPlants"/>
        </authorList>
    </citation>
    <scope>IDENTIFICATION</scope>
    <source>
        <strain evidence="3">Williams 82</strain>
    </source>
</reference>
<keyword evidence="1" id="KW-0812">Transmembrane</keyword>
<dbReference type="OrthoDB" id="423427at2759"/>
<name>K7LSW7_SOYBN</name>
<dbReference type="Gramene" id="KRH24389">
    <property type="protein sequence ID" value="KRH24389"/>
    <property type="gene ID" value="GLYMA_12G038300"/>
</dbReference>
<evidence type="ECO:0000313" key="4">
    <source>
        <dbReference type="Proteomes" id="UP000008827"/>
    </source>
</evidence>
<proteinExistence type="predicted"/>
<dbReference type="InParanoid" id="K7LSW7"/>
<dbReference type="EnsemblPlants" id="KRH24389">
    <property type="protein sequence ID" value="KRH24389"/>
    <property type="gene ID" value="GLYMA_12G038300"/>
</dbReference>
<dbReference type="PaxDb" id="3847-GLYMA12G04228.1"/>
<accession>K7LSW7</accession>
<keyword evidence="1" id="KW-0472">Membrane</keyword>
<evidence type="ECO:0000313" key="2">
    <source>
        <dbReference type="EMBL" id="KRH24389.1"/>
    </source>
</evidence>
<evidence type="ECO:0000256" key="1">
    <source>
        <dbReference type="SAM" id="Phobius"/>
    </source>
</evidence>
<evidence type="ECO:0000313" key="3">
    <source>
        <dbReference type="EnsemblPlants" id="KRH24389"/>
    </source>
</evidence>
<gene>
    <name evidence="2" type="ORF">GLYMA_12G038300</name>
</gene>
<feature type="transmembrane region" description="Helical" evidence="1">
    <location>
        <begin position="70"/>
        <end position="89"/>
    </location>
</feature>
<dbReference type="Proteomes" id="UP000008827">
    <property type="component" value="Chromosome 12"/>
</dbReference>
<feature type="transmembrane region" description="Helical" evidence="1">
    <location>
        <begin position="95"/>
        <end position="113"/>
    </location>
</feature>
<dbReference type="HOGENOM" id="CLU_2065707_0_0_1"/>
<organism evidence="3">
    <name type="scientific">Glycine max</name>
    <name type="common">Soybean</name>
    <name type="synonym">Glycine hispida</name>
    <dbReference type="NCBI Taxonomy" id="3847"/>
    <lineage>
        <taxon>Eukaryota</taxon>
        <taxon>Viridiplantae</taxon>
        <taxon>Streptophyta</taxon>
        <taxon>Embryophyta</taxon>
        <taxon>Tracheophyta</taxon>
        <taxon>Spermatophyta</taxon>
        <taxon>Magnoliopsida</taxon>
        <taxon>eudicotyledons</taxon>
        <taxon>Gunneridae</taxon>
        <taxon>Pentapetalae</taxon>
        <taxon>rosids</taxon>
        <taxon>fabids</taxon>
        <taxon>Fabales</taxon>
        <taxon>Fabaceae</taxon>
        <taxon>Papilionoideae</taxon>
        <taxon>50 kb inversion clade</taxon>
        <taxon>NPAAA clade</taxon>
        <taxon>indigoferoid/millettioid clade</taxon>
        <taxon>Phaseoleae</taxon>
        <taxon>Glycine</taxon>
        <taxon>Glycine subgen. Soja</taxon>
    </lineage>
</organism>
<reference evidence="2 3" key="1">
    <citation type="journal article" date="2010" name="Nature">
        <title>Genome sequence of the palaeopolyploid soybean.</title>
        <authorList>
            <person name="Schmutz J."/>
            <person name="Cannon S.B."/>
            <person name="Schlueter J."/>
            <person name="Ma J."/>
            <person name="Mitros T."/>
            <person name="Nelson W."/>
            <person name="Hyten D.L."/>
            <person name="Song Q."/>
            <person name="Thelen J.J."/>
            <person name="Cheng J."/>
            <person name="Xu D."/>
            <person name="Hellsten U."/>
            <person name="May G.D."/>
            <person name="Yu Y."/>
            <person name="Sakurai T."/>
            <person name="Umezawa T."/>
            <person name="Bhattacharyya M.K."/>
            <person name="Sandhu D."/>
            <person name="Valliyodan B."/>
            <person name="Lindquist E."/>
            <person name="Peto M."/>
            <person name="Grant D."/>
            <person name="Shu S."/>
            <person name="Goodstein D."/>
            <person name="Barry K."/>
            <person name="Futrell-Griggs M."/>
            <person name="Abernathy B."/>
            <person name="Du J."/>
            <person name="Tian Z."/>
            <person name="Zhu L."/>
            <person name="Gill N."/>
            <person name="Joshi T."/>
            <person name="Libault M."/>
            <person name="Sethuraman A."/>
            <person name="Zhang X.-C."/>
            <person name="Shinozaki K."/>
            <person name="Nguyen H.T."/>
            <person name="Wing R.A."/>
            <person name="Cregan P."/>
            <person name="Specht J."/>
            <person name="Grimwood J."/>
            <person name="Rokhsar D."/>
            <person name="Stacey G."/>
            <person name="Shoemaker R.C."/>
            <person name="Jackson S.A."/>
        </authorList>
    </citation>
    <scope>NUCLEOTIDE SEQUENCE [LARGE SCALE GENOMIC DNA]</scope>
    <source>
        <strain evidence="3">cv. Williams 82</strain>
        <tissue evidence="2">Callus</tissue>
    </source>
</reference>
<keyword evidence="4" id="KW-1185">Reference proteome</keyword>
<reference evidence="2" key="3">
    <citation type="submission" date="2018-07" db="EMBL/GenBank/DDBJ databases">
        <title>WGS assembly of Glycine max.</title>
        <authorList>
            <person name="Schmutz J."/>
            <person name="Cannon S."/>
            <person name="Schlueter J."/>
            <person name="Ma J."/>
            <person name="Mitros T."/>
            <person name="Nelson W."/>
            <person name="Hyten D."/>
            <person name="Song Q."/>
            <person name="Thelen J."/>
            <person name="Cheng J."/>
            <person name="Xu D."/>
            <person name="Hellsten U."/>
            <person name="May G."/>
            <person name="Yu Y."/>
            <person name="Sakurai T."/>
            <person name="Umezawa T."/>
            <person name="Bhattacharyya M."/>
            <person name="Sandhu D."/>
            <person name="Valliyodan B."/>
            <person name="Lindquist E."/>
            <person name="Peto M."/>
            <person name="Grant D."/>
            <person name="Shu S."/>
            <person name="Goodstein D."/>
            <person name="Barry K."/>
            <person name="Futrell-Griggs M."/>
            <person name="Abernathy B."/>
            <person name="Du J."/>
            <person name="Tian Z."/>
            <person name="Zhu L."/>
            <person name="Gill N."/>
            <person name="Joshi T."/>
            <person name="Libault M."/>
            <person name="Sethuraman A."/>
            <person name="Zhang X."/>
            <person name="Shinozaki K."/>
            <person name="Nguyen H."/>
            <person name="Wing R."/>
            <person name="Cregan P."/>
            <person name="Specht J."/>
            <person name="Grimwood J."/>
            <person name="Rokhsar D."/>
            <person name="Stacey G."/>
            <person name="Shoemaker R."/>
            <person name="Jackson S."/>
        </authorList>
    </citation>
    <scope>NUCLEOTIDE SEQUENCE</scope>
    <source>
        <tissue evidence="2">Callus</tissue>
    </source>
</reference>
<dbReference type="EMBL" id="CM000845">
    <property type="protein sequence ID" value="KRH24389.1"/>
    <property type="molecule type" value="Genomic_DNA"/>
</dbReference>